<dbReference type="Gramene" id="Mp3g08110.1">
    <property type="protein sequence ID" value="Mp3g08110.1.cds1"/>
    <property type="gene ID" value="Mp3g08110"/>
</dbReference>
<dbReference type="EMBL" id="KZ772678">
    <property type="protein sequence ID" value="PTQ48295.1"/>
    <property type="molecule type" value="Genomic_DNA"/>
</dbReference>
<dbReference type="OrthoDB" id="5440at2759"/>
<organism evidence="2 3">
    <name type="scientific">Marchantia polymorpha</name>
    <name type="common">Common liverwort</name>
    <name type="synonym">Marchantia aquatica</name>
    <dbReference type="NCBI Taxonomy" id="3197"/>
    <lineage>
        <taxon>Eukaryota</taxon>
        <taxon>Viridiplantae</taxon>
        <taxon>Streptophyta</taxon>
        <taxon>Embryophyta</taxon>
        <taxon>Marchantiophyta</taxon>
        <taxon>Marchantiopsida</taxon>
        <taxon>Marchantiidae</taxon>
        <taxon>Marchantiales</taxon>
        <taxon>Marchantiaceae</taxon>
        <taxon>Marchantia</taxon>
    </lineage>
</organism>
<dbReference type="Gene3D" id="3.10.450.50">
    <property type="match status" value="1"/>
</dbReference>
<dbReference type="SUPFAM" id="SSF54427">
    <property type="entry name" value="NTF2-like"/>
    <property type="match status" value="1"/>
</dbReference>
<dbReference type="InterPro" id="IPR032710">
    <property type="entry name" value="NTF2-like_dom_sf"/>
</dbReference>
<reference evidence="3" key="1">
    <citation type="journal article" date="2017" name="Cell">
        <title>Insights into land plant evolution garnered from the Marchantia polymorpha genome.</title>
        <authorList>
            <person name="Bowman J.L."/>
            <person name="Kohchi T."/>
            <person name="Yamato K.T."/>
            <person name="Jenkins J."/>
            <person name="Shu S."/>
            <person name="Ishizaki K."/>
            <person name="Yamaoka S."/>
            <person name="Nishihama R."/>
            <person name="Nakamura Y."/>
            <person name="Berger F."/>
            <person name="Adam C."/>
            <person name="Aki S.S."/>
            <person name="Althoff F."/>
            <person name="Araki T."/>
            <person name="Arteaga-Vazquez M.A."/>
            <person name="Balasubrmanian S."/>
            <person name="Barry K."/>
            <person name="Bauer D."/>
            <person name="Boehm C.R."/>
            <person name="Briginshaw L."/>
            <person name="Caballero-Perez J."/>
            <person name="Catarino B."/>
            <person name="Chen F."/>
            <person name="Chiyoda S."/>
            <person name="Chovatia M."/>
            <person name="Davies K.M."/>
            <person name="Delmans M."/>
            <person name="Demura T."/>
            <person name="Dierschke T."/>
            <person name="Dolan L."/>
            <person name="Dorantes-Acosta A.E."/>
            <person name="Eklund D.M."/>
            <person name="Florent S.N."/>
            <person name="Flores-Sandoval E."/>
            <person name="Fujiyama A."/>
            <person name="Fukuzawa H."/>
            <person name="Galik B."/>
            <person name="Grimanelli D."/>
            <person name="Grimwood J."/>
            <person name="Grossniklaus U."/>
            <person name="Hamada T."/>
            <person name="Haseloff J."/>
            <person name="Hetherington A.J."/>
            <person name="Higo A."/>
            <person name="Hirakawa Y."/>
            <person name="Hundley H.N."/>
            <person name="Ikeda Y."/>
            <person name="Inoue K."/>
            <person name="Inoue S.I."/>
            <person name="Ishida S."/>
            <person name="Jia Q."/>
            <person name="Kakita M."/>
            <person name="Kanazawa T."/>
            <person name="Kawai Y."/>
            <person name="Kawashima T."/>
            <person name="Kennedy M."/>
            <person name="Kinose K."/>
            <person name="Kinoshita T."/>
            <person name="Kohara Y."/>
            <person name="Koide E."/>
            <person name="Komatsu K."/>
            <person name="Kopischke S."/>
            <person name="Kubo M."/>
            <person name="Kyozuka J."/>
            <person name="Lagercrantz U."/>
            <person name="Lin S.S."/>
            <person name="Lindquist E."/>
            <person name="Lipzen A.M."/>
            <person name="Lu C.W."/>
            <person name="De Luna E."/>
            <person name="Martienssen R.A."/>
            <person name="Minamino N."/>
            <person name="Mizutani M."/>
            <person name="Mizutani M."/>
            <person name="Mochizuki N."/>
            <person name="Monte I."/>
            <person name="Mosher R."/>
            <person name="Nagasaki H."/>
            <person name="Nakagami H."/>
            <person name="Naramoto S."/>
            <person name="Nishitani K."/>
            <person name="Ohtani M."/>
            <person name="Okamoto T."/>
            <person name="Okumura M."/>
            <person name="Phillips J."/>
            <person name="Pollak B."/>
            <person name="Reinders A."/>
            <person name="Rovekamp M."/>
            <person name="Sano R."/>
            <person name="Sawa S."/>
            <person name="Schmid M.W."/>
            <person name="Shirakawa M."/>
            <person name="Solano R."/>
            <person name="Spunde A."/>
            <person name="Suetsugu N."/>
            <person name="Sugano S."/>
            <person name="Sugiyama A."/>
            <person name="Sun R."/>
            <person name="Suzuki Y."/>
            <person name="Takenaka M."/>
            <person name="Takezawa D."/>
            <person name="Tomogane H."/>
            <person name="Tsuzuki M."/>
            <person name="Ueda T."/>
            <person name="Umeda M."/>
            <person name="Ward J.M."/>
            <person name="Watanabe Y."/>
            <person name="Yazaki K."/>
            <person name="Yokoyama R."/>
            <person name="Yoshitake Y."/>
            <person name="Yotsui I."/>
            <person name="Zachgo S."/>
            <person name="Schmutz J."/>
        </authorList>
    </citation>
    <scope>NUCLEOTIDE SEQUENCE [LARGE SCALE GENOMIC DNA]</scope>
    <source>
        <strain evidence="3">Tak-1</strain>
    </source>
</reference>
<dbReference type="AlphaFoldDB" id="A0A2R6XQB4"/>
<dbReference type="InterPro" id="IPR037401">
    <property type="entry name" value="SnoaL-like"/>
</dbReference>
<feature type="domain" description="SnoaL-like" evidence="1">
    <location>
        <begin position="23"/>
        <end position="139"/>
    </location>
</feature>
<sequence>MAEEENWSAAQRKMVEVWEHHMASEFQRKNVAQTLETMVDDGYVYNVPTACGGSGSGTHRLGTIEDFYAKTFMPSIPADVEVVALSRTVGSNRLCDEILFKFTHDAPIPWLLPGVAPTGKRVEIPVVVIVTFRGDKVTSERIYWDQASVLVQTGLLERGDLPVTGVENVPQLVQFIASES</sequence>
<dbReference type="Proteomes" id="UP000244005">
    <property type="component" value="Unassembled WGS sequence"/>
</dbReference>
<dbReference type="Pfam" id="PF12680">
    <property type="entry name" value="SnoaL_2"/>
    <property type="match status" value="1"/>
</dbReference>
<evidence type="ECO:0000313" key="3">
    <source>
        <dbReference type="Proteomes" id="UP000244005"/>
    </source>
</evidence>
<proteinExistence type="predicted"/>
<dbReference type="InterPro" id="IPR009959">
    <property type="entry name" value="Cyclase_SnoaL-like"/>
</dbReference>
<dbReference type="PANTHER" id="PTHR38436:SF3">
    <property type="entry name" value="CARBOXYMETHYLENEBUTENOLIDASE-RELATED"/>
    <property type="match status" value="1"/>
</dbReference>
<evidence type="ECO:0000259" key="1">
    <source>
        <dbReference type="Pfam" id="PF12680"/>
    </source>
</evidence>
<dbReference type="GO" id="GO:0030638">
    <property type="term" value="P:polyketide metabolic process"/>
    <property type="evidence" value="ECO:0007669"/>
    <property type="project" value="InterPro"/>
</dbReference>
<dbReference type="PANTHER" id="PTHR38436">
    <property type="entry name" value="POLYKETIDE CYCLASE SNOAL-LIKE DOMAIN"/>
    <property type="match status" value="1"/>
</dbReference>
<evidence type="ECO:0000313" key="2">
    <source>
        <dbReference type="EMBL" id="PTQ48295.1"/>
    </source>
</evidence>
<name>A0A2R6XQB4_MARPO</name>
<keyword evidence="3" id="KW-1185">Reference proteome</keyword>
<gene>
    <name evidence="2" type="ORF">MARPO_0006s0286</name>
</gene>
<accession>A0A2R6XQB4</accession>
<protein>
    <recommendedName>
        <fullName evidence="1">SnoaL-like domain-containing protein</fullName>
    </recommendedName>
</protein>